<feature type="non-terminal residue" evidence="4">
    <location>
        <position position="1"/>
    </location>
</feature>
<feature type="region of interest" description="Disordered" evidence="2">
    <location>
        <begin position="694"/>
        <end position="769"/>
    </location>
</feature>
<protein>
    <submittedName>
        <fullName evidence="4">Putative clustered mitochondria protein-like</fullName>
    </submittedName>
</protein>
<dbReference type="STRING" id="307972.A0A2G8KSE9"/>
<dbReference type="Pfam" id="PF05303">
    <property type="entry name" value="GSKIP_dom"/>
    <property type="match status" value="1"/>
</dbReference>
<feature type="region of interest" description="Disordered" evidence="2">
    <location>
        <begin position="79"/>
        <end position="118"/>
    </location>
</feature>
<dbReference type="Pfam" id="PF13424">
    <property type="entry name" value="TPR_12"/>
    <property type="match status" value="2"/>
</dbReference>
<dbReference type="FunFam" id="3.30.2280.10:FF:000002">
    <property type="entry name" value="Clustered mitochondria protein homolog"/>
    <property type="match status" value="1"/>
</dbReference>
<feature type="region of interest" description="Disordered" evidence="2">
    <location>
        <begin position="1"/>
        <end position="67"/>
    </location>
</feature>
<dbReference type="InterPro" id="IPR007967">
    <property type="entry name" value="GSKIP_dom"/>
</dbReference>
<sequence>QPKATCNGINGHADKEISHTNGSDLVNGHNLKENNCNGHSSEPGTPESQSIVVNGHVNGTETNDVPPEKEVLLEVANNLKTSSNTSPNRSDDDSGQTTPSSSDCSALSTPPEELPPDALAPLAKDAETKDEKDAPSNKVEDVIVIQDPTFTLKIVPPGSEPFDLQVSPQEMVQEIHQVLMDREDTCHRTCFSLQLDGSVLDNFAELKSIKGLKEGSVVKVVEEPYTVREARIHVRHVRDLLKSLDPADSYNGFECQSMSFLTAILNEAEKKRNKPNGNDVVDCTPPDYIMPGSKDRPLSHLLPYHKEQKSPLCIKVLTLSGWNPPPGTRKMHGDLMYLYIVTMEGASYHITASTRGFYINQSTLEAFNPKPAEQRHLSHSVIELLNKISSTFKKTFAQLLKKRSQKHPYERVPTPFQTYSWVAPQLEHTVDSIRAEEAYTARLGYEEHIPGQTRDWNEELQTTRELPRKNLPERLLRERAVFKVHSDFVAASTRGAMAVIDGNVMAINPGEDTKMQMFIWNNIFFSLGFDVRDHYKDFGGDYAAYVAPSIIPGILEREQEESVIYGSIDFGKTVVGCEKYKELLSKTAQHLKILPHPVINHKSEEVEVYTSIECKGIKGNDGRNYILDLLRTFPPDVNFLPIEGQELSEEVKQLSFPRQHRHKLCCLRSELIETFVENRYTTFIRHAAFMLMQKQSNTKQDDQSKKEEPSDISKMEMIEEPVDEGTKVAEKLEEVAETSKESNEKKDTAERTDSGFEENKDSKENSVTEAHVDVTKETIDSHSNTENKAIESLQTNGLERLMSEEEQKCPVLKELAETSNQEVTGNVNNVTQEAAKALISLPAKETFDANHKEVIATAALAAGSLSDKEFDMRFNPDIHAEGVTHAIHDKEYFEKQKNLIREAAKFLLTTQIPLFIRECLEHQIAPLNGQTLIEMLHQRGINARYLGVLAGMVAKLPQLCYLFFSSSHGKKKKNKKKLKYISTLGYGSSAWTNKTPSDLWNNIKREVKEYFQFNIECEGTFCVEAVASKYHVQKVTLLREFVTSVGIQLHLREYDFDAKTMFNESDILNMFPKVKHINPTASDAYNFYQSGQNKIQVGAFREGLELISEALNLFNNVYGPMHAEIASCLRMLARLHYLMGENAEAIDMQQKAVMMSERCNGIDHPNTITEYMHLALYCFAAGQAVSSLKLMYRARYLALIIFGEDHPEMAQFDSNIGLVLHGVSQFDLSLKFLEKALENNIKFHGPKSLKAALSYHLVARVQSCRGDFRSALLKEKDAYSIYKEQLGEEHDKTKESSECLTYLTQQAVTMQRTMNELRKSGPRAAMRPIPITPPAPSSVLETLNIINGIFLIPISGLRVAQRSEAAPPSRSPRNSLPSQIAKWILPILINPMQKQKLPFQKRSPRDDILQTFNNKKIILCRFNLV</sequence>
<dbReference type="InterPro" id="IPR011990">
    <property type="entry name" value="TPR-like_helical_dom_sf"/>
</dbReference>
<reference evidence="4 5" key="1">
    <citation type="journal article" date="2017" name="PLoS Biol.">
        <title>The sea cucumber genome provides insights into morphological evolution and visceral regeneration.</title>
        <authorList>
            <person name="Zhang X."/>
            <person name="Sun L."/>
            <person name="Yuan J."/>
            <person name="Sun Y."/>
            <person name="Gao Y."/>
            <person name="Zhang L."/>
            <person name="Li S."/>
            <person name="Dai H."/>
            <person name="Hamel J.F."/>
            <person name="Liu C."/>
            <person name="Yu Y."/>
            <person name="Liu S."/>
            <person name="Lin W."/>
            <person name="Guo K."/>
            <person name="Jin S."/>
            <person name="Xu P."/>
            <person name="Storey K.B."/>
            <person name="Huan P."/>
            <person name="Zhang T."/>
            <person name="Zhou Y."/>
            <person name="Zhang J."/>
            <person name="Lin C."/>
            <person name="Li X."/>
            <person name="Xing L."/>
            <person name="Huo D."/>
            <person name="Sun M."/>
            <person name="Wang L."/>
            <person name="Mercier A."/>
            <person name="Li F."/>
            <person name="Yang H."/>
            <person name="Xiang J."/>
        </authorList>
    </citation>
    <scope>NUCLEOTIDE SEQUENCE [LARGE SCALE GENOMIC DNA]</scope>
    <source>
        <strain evidence="4">Shaxun</strain>
        <tissue evidence="4">Muscle</tissue>
    </source>
</reference>
<dbReference type="InterPro" id="IPR033646">
    <property type="entry name" value="CLU-central"/>
</dbReference>
<feature type="domain" description="Clu" evidence="3">
    <location>
        <begin position="434"/>
        <end position="640"/>
    </location>
</feature>
<comment type="caution">
    <text evidence="4">The sequence shown here is derived from an EMBL/GenBank/DDBJ whole genome shotgun (WGS) entry which is preliminary data.</text>
</comment>
<dbReference type="PROSITE" id="PS51823">
    <property type="entry name" value="CLU"/>
    <property type="match status" value="1"/>
</dbReference>
<evidence type="ECO:0000256" key="1">
    <source>
        <dbReference type="ARBA" id="ARBA00022490"/>
    </source>
</evidence>
<dbReference type="Pfam" id="PF15044">
    <property type="entry name" value="CLU_N"/>
    <property type="match status" value="1"/>
</dbReference>
<dbReference type="OrthoDB" id="1414216at2759"/>
<dbReference type="CDD" id="cd15466">
    <property type="entry name" value="CLU-central"/>
    <property type="match status" value="1"/>
</dbReference>
<dbReference type="GO" id="GO:0048312">
    <property type="term" value="P:intracellular distribution of mitochondria"/>
    <property type="evidence" value="ECO:0007669"/>
    <property type="project" value="TreeGrafter"/>
</dbReference>
<dbReference type="GO" id="GO:0003729">
    <property type="term" value="F:mRNA binding"/>
    <property type="evidence" value="ECO:0007669"/>
    <property type="project" value="TreeGrafter"/>
</dbReference>
<dbReference type="PANTHER" id="PTHR12601:SF6">
    <property type="entry name" value="CLUSTERED MITOCHONDRIA PROTEIN HOMOLOG"/>
    <property type="match status" value="1"/>
</dbReference>
<dbReference type="Gene3D" id="1.25.40.10">
    <property type="entry name" value="Tetratricopeptide repeat domain"/>
    <property type="match status" value="1"/>
</dbReference>
<feature type="compositionally biased region" description="Basic and acidic residues" evidence="2">
    <location>
        <begin position="699"/>
        <end position="717"/>
    </location>
</feature>
<dbReference type="Pfam" id="PF12807">
    <property type="entry name" value="eIF3_p135"/>
    <property type="match status" value="1"/>
</dbReference>
<evidence type="ECO:0000313" key="4">
    <source>
        <dbReference type="EMBL" id="PIK50907.1"/>
    </source>
</evidence>
<dbReference type="InterPro" id="IPR025697">
    <property type="entry name" value="CLU_dom"/>
</dbReference>
<dbReference type="FunFam" id="1.25.40.10:FF:000099">
    <property type="entry name" value="Clustered mitochondria protein homolog"/>
    <property type="match status" value="1"/>
</dbReference>
<dbReference type="EMBL" id="MRZV01000399">
    <property type="protein sequence ID" value="PIK50907.1"/>
    <property type="molecule type" value="Genomic_DNA"/>
</dbReference>
<feature type="compositionally biased region" description="Polar residues" evidence="2">
    <location>
        <begin position="33"/>
        <end position="63"/>
    </location>
</feature>
<organism evidence="4 5">
    <name type="scientific">Stichopus japonicus</name>
    <name type="common">Sea cucumber</name>
    <dbReference type="NCBI Taxonomy" id="307972"/>
    <lineage>
        <taxon>Eukaryota</taxon>
        <taxon>Metazoa</taxon>
        <taxon>Echinodermata</taxon>
        <taxon>Eleutherozoa</taxon>
        <taxon>Echinozoa</taxon>
        <taxon>Holothuroidea</taxon>
        <taxon>Aspidochirotacea</taxon>
        <taxon>Aspidochirotida</taxon>
        <taxon>Stichopodidae</taxon>
        <taxon>Apostichopus</taxon>
    </lineage>
</organism>
<feature type="compositionally biased region" description="Polar residues" evidence="2">
    <location>
        <begin position="95"/>
        <end position="108"/>
    </location>
</feature>
<evidence type="ECO:0000313" key="5">
    <source>
        <dbReference type="Proteomes" id="UP000230750"/>
    </source>
</evidence>
<dbReference type="PANTHER" id="PTHR12601">
    <property type="entry name" value="EUKARYOTIC TRANSLATION INITIATION FACTOR 3 SUBUNIT EIF-3"/>
    <property type="match status" value="1"/>
</dbReference>
<dbReference type="InterPro" id="IPR027523">
    <property type="entry name" value="CLU_prot"/>
</dbReference>
<dbReference type="SUPFAM" id="SSF103107">
    <property type="entry name" value="Hypothetical protein c14orf129, hspc210"/>
    <property type="match status" value="1"/>
</dbReference>
<evidence type="ECO:0000256" key="2">
    <source>
        <dbReference type="SAM" id="MobiDB-lite"/>
    </source>
</evidence>
<dbReference type="InterPro" id="IPR023231">
    <property type="entry name" value="GSKIP_dom_sf"/>
</dbReference>
<dbReference type="Gene3D" id="3.30.2280.10">
    <property type="entry name" value="Hypothetical protein (hspc210)"/>
    <property type="match status" value="1"/>
</dbReference>
<dbReference type="InterPro" id="IPR028275">
    <property type="entry name" value="CLU_N"/>
</dbReference>
<dbReference type="Proteomes" id="UP000230750">
    <property type="component" value="Unassembled WGS sequence"/>
</dbReference>
<keyword evidence="5" id="KW-1185">Reference proteome</keyword>
<feature type="compositionally biased region" description="Polar residues" evidence="2">
    <location>
        <begin position="79"/>
        <end position="88"/>
    </location>
</feature>
<feature type="compositionally biased region" description="Basic and acidic residues" evidence="2">
    <location>
        <begin position="724"/>
        <end position="769"/>
    </location>
</feature>
<dbReference type="GO" id="GO:0005737">
    <property type="term" value="C:cytoplasm"/>
    <property type="evidence" value="ECO:0007669"/>
    <property type="project" value="TreeGrafter"/>
</dbReference>
<dbReference type="SUPFAM" id="SSF48452">
    <property type="entry name" value="TPR-like"/>
    <property type="match status" value="2"/>
</dbReference>
<gene>
    <name evidence="4" type="ORF">BSL78_12207</name>
</gene>
<dbReference type="Pfam" id="PF13236">
    <property type="entry name" value="CLU"/>
    <property type="match status" value="1"/>
</dbReference>
<accession>A0A2G8KSE9</accession>
<evidence type="ECO:0000259" key="3">
    <source>
        <dbReference type="PROSITE" id="PS51823"/>
    </source>
</evidence>
<proteinExistence type="predicted"/>
<keyword evidence="1" id="KW-0963">Cytoplasm</keyword>
<name>A0A2G8KSE9_STIJA</name>